<name>A0A183KGW3_9TREM</name>
<dbReference type="AlphaFoldDB" id="A0A183KGW3"/>
<evidence type="ECO:0000313" key="2">
    <source>
        <dbReference type="Proteomes" id="UP000279833"/>
    </source>
</evidence>
<sequence length="47" mass="5597">MLQQPNRLDVQLQDRMYDIYIMGYCLKINPLILNNQVCYVSMFVQGL</sequence>
<proteinExistence type="predicted"/>
<keyword evidence="2" id="KW-1185">Reference proteome</keyword>
<evidence type="ECO:0000313" key="1">
    <source>
        <dbReference type="EMBL" id="VDP55841.1"/>
    </source>
</evidence>
<dbReference type="Proteomes" id="UP000279833">
    <property type="component" value="Unassembled WGS sequence"/>
</dbReference>
<dbReference type="EMBL" id="UZAK01036556">
    <property type="protein sequence ID" value="VDP55841.1"/>
    <property type="molecule type" value="Genomic_DNA"/>
</dbReference>
<reference evidence="1 2" key="2">
    <citation type="submission" date="2018-11" db="EMBL/GenBank/DDBJ databases">
        <authorList>
            <consortium name="Pathogen Informatics"/>
        </authorList>
    </citation>
    <scope>NUCLEOTIDE SEQUENCE [LARGE SCALE GENOMIC DNA]</scope>
    <source>
        <strain evidence="1">Dakar</strain>
        <strain evidence="2">Dakar, Senegal</strain>
    </source>
</reference>
<reference evidence="3" key="1">
    <citation type="submission" date="2016-06" db="UniProtKB">
        <authorList>
            <consortium name="WormBaseParasite"/>
        </authorList>
    </citation>
    <scope>IDENTIFICATION</scope>
</reference>
<accession>A0A183KGW3</accession>
<gene>
    <name evidence="1" type="ORF">SCUD_LOCUS14259</name>
</gene>
<dbReference type="WBParaSite" id="SCUD_0001426501-mRNA-1">
    <property type="protein sequence ID" value="SCUD_0001426501-mRNA-1"/>
    <property type="gene ID" value="SCUD_0001426501"/>
</dbReference>
<evidence type="ECO:0000313" key="3">
    <source>
        <dbReference type="WBParaSite" id="SCUD_0001426501-mRNA-1"/>
    </source>
</evidence>
<organism evidence="3">
    <name type="scientific">Schistosoma curassoni</name>
    <dbReference type="NCBI Taxonomy" id="6186"/>
    <lineage>
        <taxon>Eukaryota</taxon>
        <taxon>Metazoa</taxon>
        <taxon>Spiralia</taxon>
        <taxon>Lophotrochozoa</taxon>
        <taxon>Platyhelminthes</taxon>
        <taxon>Trematoda</taxon>
        <taxon>Digenea</taxon>
        <taxon>Strigeidida</taxon>
        <taxon>Schistosomatoidea</taxon>
        <taxon>Schistosomatidae</taxon>
        <taxon>Schistosoma</taxon>
    </lineage>
</organism>
<protein>
    <submittedName>
        <fullName evidence="1 3">Uncharacterized protein</fullName>
    </submittedName>
</protein>